<keyword evidence="9" id="KW-1185">Reference proteome</keyword>
<keyword evidence="2" id="KW-0547">Nucleotide-binding</keyword>
<comment type="caution">
    <text evidence="8">The sequence shown here is derived from an EMBL/GenBank/DDBJ whole genome shotgun (WGS) entry which is preliminary data.</text>
</comment>
<dbReference type="GO" id="GO:0006974">
    <property type="term" value="P:DNA damage response"/>
    <property type="evidence" value="ECO:0007669"/>
    <property type="project" value="TreeGrafter"/>
</dbReference>
<feature type="active site" description="Glycyl thioester intermediate" evidence="6">
    <location>
        <position position="49"/>
    </location>
</feature>
<dbReference type="PROSITE" id="PS00865">
    <property type="entry name" value="UBIQUITIN_ACTIVAT_2"/>
    <property type="match status" value="1"/>
</dbReference>
<sequence length="158" mass="17730">MDHHWIYYNMHLLESGTLGTKGNVQVVVPFLTESYSSRHDQPEKSIPICTLKNFPNVIEHTVQGPGQTSFEASEVVDVPSHWLGLLWIMEHNGTTISSNLPHQDADRREQLAGEHDDLKSSPGKEANSATDMDILNCEEELEDSATDTDILDCEEELE</sequence>
<evidence type="ECO:0000256" key="6">
    <source>
        <dbReference type="PROSITE-ProRule" id="PRU10132"/>
    </source>
</evidence>
<protein>
    <submittedName>
        <fullName evidence="8">Uncharacterized protein</fullName>
    </submittedName>
</protein>
<dbReference type="GO" id="GO:0004839">
    <property type="term" value="F:ubiquitin activating enzyme activity"/>
    <property type="evidence" value="ECO:0007669"/>
    <property type="project" value="TreeGrafter"/>
</dbReference>
<evidence type="ECO:0000313" key="8">
    <source>
        <dbReference type="EMBL" id="OBS79898.1"/>
    </source>
</evidence>
<evidence type="ECO:0000256" key="3">
    <source>
        <dbReference type="ARBA" id="ARBA00022786"/>
    </source>
</evidence>
<dbReference type="PANTHER" id="PTHR10953:SF4">
    <property type="entry name" value="UBIQUITIN-ACTIVATING ENZYME E1 C-TERMINAL DOMAIN-CONTAINING PROTEIN"/>
    <property type="match status" value="1"/>
</dbReference>
<dbReference type="InterPro" id="IPR042063">
    <property type="entry name" value="Ubi_acti_E1_SCCH"/>
</dbReference>
<dbReference type="AlphaFoldDB" id="A0A1A6HN87"/>
<evidence type="ECO:0000313" key="9">
    <source>
        <dbReference type="Proteomes" id="UP000092124"/>
    </source>
</evidence>
<dbReference type="InterPro" id="IPR045886">
    <property type="entry name" value="ThiF/MoeB/HesA"/>
</dbReference>
<dbReference type="Proteomes" id="UP000092124">
    <property type="component" value="Unassembled WGS sequence"/>
</dbReference>
<proteinExistence type="predicted"/>
<dbReference type="Gene3D" id="1.10.10.2660">
    <property type="entry name" value="Ubiquitin-activating enzyme E1, SCCH domain"/>
    <property type="match status" value="1"/>
</dbReference>
<comment type="pathway">
    <text evidence="5">Protein modification.</text>
</comment>
<dbReference type="GO" id="GO:0006511">
    <property type="term" value="P:ubiquitin-dependent protein catabolic process"/>
    <property type="evidence" value="ECO:0007669"/>
    <property type="project" value="TreeGrafter"/>
</dbReference>
<dbReference type="EMBL" id="LZPO01017722">
    <property type="protein sequence ID" value="OBS79898.1"/>
    <property type="molecule type" value="Genomic_DNA"/>
</dbReference>
<keyword evidence="1" id="KW-0436">Ligase</keyword>
<evidence type="ECO:0000256" key="2">
    <source>
        <dbReference type="ARBA" id="ARBA00022741"/>
    </source>
</evidence>
<dbReference type="OrthoDB" id="10252231at2759"/>
<dbReference type="Gene3D" id="3.40.50.720">
    <property type="entry name" value="NAD(P)-binding Rossmann-like Domain"/>
    <property type="match status" value="1"/>
</dbReference>
<dbReference type="SUPFAM" id="SSF69572">
    <property type="entry name" value="Activating enzymes of the ubiquitin-like proteins"/>
    <property type="match status" value="1"/>
</dbReference>
<dbReference type="GO" id="GO:0005737">
    <property type="term" value="C:cytoplasm"/>
    <property type="evidence" value="ECO:0007669"/>
    <property type="project" value="TreeGrafter"/>
</dbReference>
<reference evidence="8 9" key="1">
    <citation type="submission" date="2016-06" db="EMBL/GenBank/DDBJ databases">
        <title>The Draft Genome Sequence and Annotation of the Desert Woodrat Neotoma lepida.</title>
        <authorList>
            <person name="Campbell M."/>
            <person name="Oakeson K.F."/>
            <person name="Yandell M."/>
            <person name="Halpert J.R."/>
            <person name="Dearing D."/>
        </authorList>
    </citation>
    <scope>NUCLEOTIDE SEQUENCE [LARGE SCALE GENOMIC DNA]</scope>
    <source>
        <strain evidence="8">417</strain>
        <tissue evidence="8">Liver</tissue>
    </source>
</reference>
<feature type="non-terminal residue" evidence="8">
    <location>
        <position position="158"/>
    </location>
</feature>
<dbReference type="InterPro" id="IPR033127">
    <property type="entry name" value="UBQ-activ_enz_E1_Cys_AS"/>
</dbReference>
<feature type="compositionally biased region" description="Basic and acidic residues" evidence="7">
    <location>
        <begin position="103"/>
        <end position="119"/>
    </location>
</feature>
<organism evidence="8 9">
    <name type="scientific">Neotoma lepida</name>
    <name type="common">Desert woodrat</name>
    <dbReference type="NCBI Taxonomy" id="56216"/>
    <lineage>
        <taxon>Eukaryota</taxon>
        <taxon>Metazoa</taxon>
        <taxon>Chordata</taxon>
        <taxon>Craniata</taxon>
        <taxon>Vertebrata</taxon>
        <taxon>Euteleostomi</taxon>
        <taxon>Mammalia</taxon>
        <taxon>Eutheria</taxon>
        <taxon>Euarchontoglires</taxon>
        <taxon>Glires</taxon>
        <taxon>Rodentia</taxon>
        <taxon>Myomorpha</taxon>
        <taxon>Muroidea</taxon>
        <taxon>Cricetidae</taxon>
        <taxon>Neotominae</taxon>
        <taxon>Neotoma</taxon>
    </lineage>
</organism>
<evidence type="ECO:0000256" key="7">
    <source>
        <dbReference type="SAM" id="MobiDB-lite"/>
    </source>
</evidence>
<evidence type="ECO:0000256" key="4">
    <source>
        <dbReference type="ARBA" id="ARBA00022840"/>
    </source>
</evidence>
<dbReference type="GO" id="GO:0005634">
    <property type="term" value="C:nucleus"/>
    <property type="evidence" value="ECO:0007669"/>
    <property type="project" value="TreeGrafter"/>
</dbReference>
<keyword evidence="4" id="KW-0067">ATP-binding</keyword>
<evidence type="ECO:0000256" key="5">
    <source>
        <dbReference type="ARBA" id="ARBA00043952"/>
    </source>
</evidence>
<feature type="region of interest" description="Disordered" evidence="7">
    <location>
        <begin position="98"/>
        <end position="134"/>
    </location>
</feature>
<dbReference type="GO" id="GO:0005524">
    <property type="term" value="F:ATP binding"/>
    <property type="evidence" value="ECO:0007669"/>
    <property type="project" value="UniProtKB-KW"/>
</dbReference>
<dbReference type="InterPro" id="IPR035985">
    <property type="entry name" value="Ubiquitin-activating_enz"/>
</dbReference>
<dbReference type="STRING" id="56216.A0A1A6HN87"/>
<gene>
    <name evidence="8" type="ORF">A6R68_21900</name>
</gene>
<evidence type="ECO:0000256" key="1">
    <source>
        <dbReference type="ARBA" id="ARBA00022598"/>
    </source>
</evidence>
<name>A0A1A6HN87_NEOLE</name>
<dbReference type="PANTHER" id="PTHR10953">
    <property type="entry name" value="UBIQUITIN-ACTIVATING ENZYME E1"/>
    <property type="match status" value="1"/>
</dbReference>
<accession>A0A1A6HN87</accession>
<keyword evidence="3" id="KW-0833">Ubl conjugation pathway</keyword>